<sequence length="435" mass="49623">MAVIETKILNLVFPKENLMEVLDILDHSEFYHPIPSSQLAHELKDVHTLTPTRDYEDLQREVVDSAKRLHLDLNAELSPDISVDLEATKKYLNDINAQIDEIDKIKENILHDLNENKEVIEFLNKCTTKNINVEDLMNANYLTVRFGSLDNSQMDNLKYYLERPFVYDFLKKGAKETWLYYIATNKDIGEIDNIFGALNFKKIEMPKIVHGTNTDALNALNEQKNAMDEYIIHMDGKLDLIKDKETLKLQKLYATALHLDKLEQEKEYVLDLLTKYSLSGFITTNHIPAFKQLFKNINDMNFTELPTDAITDQKLEVPTETNNAGVLKDFEALSHPEAGKRDVTLGYAILYNAVFALCFGDFGLALVLLALALKKNNKMLLSLAIASFVGAFLYGQVFYYWSFTPTIIPIHVVVRLFAGLVVLVVGKFVLDACKR</sequence>
<organism evidence="2 3">
    <name type="scientific">Sharpea azabuensis</name>
    <dbReference type="NCBI Taxonomy" id="322505"/>
    <lineage>
        <taxon>Bacteria</taxon>
        <taxon>Bacillati</taxon>
        <taxon>Bacillota</taxon>
        <taxon>Erysipelotrichia</taxon>
        <taxon>Erysipelotrichales</taxon>
        <taxon>Coprobacillaceae</taxon>
        <taxon>Sharpea</taxon>
    </lineage>
</organism>
<gene>
    <name evidence="2" type="ORF">SAMN04487834_102332</name>
</gene>
<dbReference type="AlphaFoldDB" id="A0A1H6TL15"/>
<dbReference type="OrthoDB" id="1649259at2"/>
<evidence type="ECO:0008006" key="4">
    <source>
        <dbReference type="Google" id="ProtNLM"/>
    </source>
</evidence>
<dbReference type="Proteomes" id="UP000183028">
    <property type="component" value="Unassembled WGS sequence"/>
</dbReference>
<dbReference type="STRING" id="322505.SAMN04487836_10742"/>
<accession>A0A1H6TL15</accession>
<evidence type="ECO:0000313" key="3">
    <source>
        <dbReference type="Proteomes" id="UP000183028"/>
    </source>
</evidence>
<proteinExistence type="predicted"/>
<feature type="transmembrane region" description="Helical" evidence="1">
    <location>
        <begin position="349"/>
        <end position="373"/>
    </location>
</feature>
<feature type="transmembrane region" description="Helical" evidence="1">
    <location>
        <begin position="407"/>
        <end position="430"/>
    </location>
</feature>
<dbReference type="eggNOG" id="COG1269">
    <property type="taxonomic scope" value="Bacteria"/>
</dbReference>
<keyword evidence="1" id="KW-0472">Membrane</keyword>
<evidence type="ECO:0000313" key="2">
    <source>
        <dbReference type="EMBL" id="SEI77857.1"/>
    </source>
</evidence>
<dbReference type="EMBL" id="FNYK01000023">
    <property type="protein sequence ID" value="SEI77857.1"/>
    <property type="molecule type" value="Genomic_DNA"/>
</dbReference>
<keyword evidence="1" id="KW-1133">Transmembrane helix</keyword>
<name>A0A1H6TL15_9FIRM</name>
<feature type="transmembrane region" description="Helical" evidence="1">
    <location>
        <begin position="380"/>
        <end position="401"/>
    </location>
</feature>
<keyword evidence="3" id="KW-1185">Reference proteome</keyword>
<reference evidence="3" key="1">
    <citation type="submission" date="2016-10" db="EMBL/GenBank/DDBJ databases">
        <authorList>
            <person name="Varghese N."/>
        </authorList>
    </citation>
    <scope>NUCLEOTIDE SEQUENCE [LARGE SCALE GENOMIC DNA]</scope>
    <source>
        <strain evidence="3">DSM 20406</strain>
    </source>
</reference>
<evidence type="ECO:0000256" key="1">
    <source>
        <dbReference type="SAM" id="Phobius"/>
    </source>
</evidence>
<keyword evidence="1" id="KW-0812">Transmembrane</keyword>
<dbReference type="RefSeq" id="WP_074732042.1">
    <property type="nucleotide sequence ID" value="NZ_FNYK01000023.1"/>
</dbReference>
<protein>
    <recommendedName>
        <fullName evidence="4">V-type ATP synthase subunit I</fullName>
    </recommendedName>
</protein>